<accession>A0A0M9VWE0</accession>
<dbReference type="Proteomes" id="UP000053831">
    <property type="component" value="Unassembled WGS sequence"/>
</dbReference>
<dbReference type="GO" id="GO:0009306">
    <property type="term" value="P:protein secretion"/>
    <property type="evidence" value="ECO:0007669"/>
    <property type="project" value="TreeGrafter"/>
</dbReference>
<dbReference type="SUPFAM" id="SSF49348">
    <property type="entry name" value="Clathrin adaptor appendage domain"/>
    <property type="match status" value="1"/>
</dbReference>
<dbReference type="STRING" id="150374.A0A0M9VWE0"/>
<keyword evidence="10 13" id="KW-0472">Membrane</keyword>
<dbReference type="InterPro" id="IPR037067">
    <property type="entry name" value="Coatomer_gsu_app_sf"/>
</dbReference>
<keyword evidence="5" id="KW-0597">Phosphoprotein</keyword>
<keyword evidence="11 13" id="KW-0968">Cytoplasmic vesicle</keyword>
<reference evidence="18 19" key="1">
    <citation type="submission" date="2015-07" db="EMBL/GenBank/DDBJ databases">
        <title>The genome of the fungus Escovopsis weberi, a specialized disease agent of ant agriculture.</title>
        <authorList>
            <person name="de Man T.J."/>
            <person name="Stajich J.E."/>
            <person name="Kubicek C.P."/>
            <person name="Chenthamara K."/>
            <person name="Atanasova L."/>
            <person name="Druzhinina I.S."/>
            <person name="Birnbaum S."/>
            <person name="Barribeau S.M."/>
            <person name="Teiling C."/>
            <person name="Suen G."/>
            <person name="Currie C."/>
            <person name="Gerardo N.M."/>
        </authorList>
    </citation>
    <scope>NUCLEOTIDE SEQUENCE [LARGE SCALE GENOMIC DNA]</scope>
</reference>
<evidence type="ECO:0000256" key="8">
    <source>
        <dbReference type="ARBA" id="ARBA00022927"/>
    </source>
</evidence>
<dbReference type="Pfam" id="PF08752">
    <property type="entry name" value="COP-gamma_platf"/>
    <property type="match status" value="1"/>
</dbReference>
<dbReference type="InterPro" id="IPR017106">
    <property type="entry name" value="Coatomer_gsu"/>
</dbReference>
<dbReference type="GO" id="GO:0030126">
    <property type="term" value="C:COPI vesicle coat"/>
    <property type="evidence" value="ECO:0007669"/>
    <property type="project" value="EnsemblFungi"/>
</dbReference>
<comment type="function">
    <text evidence="12 13">The coatomer is a cytosolic protein complex that binds to dilysine motifs and reversibly associates with Golgi non-clathrin-coated vesicles, which further mediate biosynthetic protein transport from the ER, via the Golgi up to the trans Golgi network. Coatomer complex is required for budding from Golgi membranes, and is essential for the retrograde Golgi-to-ER transport of dilysine-tagged proteins.</text>
</comment>
<evidence type="ECO:0000256" key="14">
    <source>
        <dbReference type="SAM" id="MobiDB-lite"/>
    </source>
</evidence>
<sequence>MSYGKKDDDADLGLVKVDRTQVFQEARLFNSSPIQPRRCRILLTKIALILYTGDKFPTNEATTLFFGISKLFQNKDASLRQMVHLVIKELASSAEDIIMVTSTIMKDTGGSSDAIYRPNAIRALCRIIDATTVQSIERVMKSAIVDKNPSVSSAALVSSYHLLPIARDVVRRWQSETQEAAASTKSSGGFSLGFGGGSSLPTNNSTMTQYHAIGLLCEMRMHDRMAMVKMVQQFGAQGAVKSPAATVLLVRLAAQLAEEDPSLRKPMVQLLEGWLRHKSEMVNFEAAKAICNLRDVTDAEVTAAVDVLQLFLTSPRAVTKFAALRILHNFASFNPTAVSACNPDIELLISNSNRSIATFAITTLLKTGNEASVDRLMKQISGFMSEITDEFKITIVEAIRTLCLKFPSKQAGMLSFLSGILRDEGGFEFKRAVVESMFDLIKFVPDSKEDALAHLCEFIEDCEFTKLAVRILHLIGLEGPKTAQPTKYIRYIYNRVVLENAIVRAAAVTALAKFGVGQSDPEVKSSVKVLLTRCLDDVDDEVRDRAALNLKLMAEEDDEMARNFVKNDNMFSLPFFEHQLVLYVTSDDKSAFELPFDISKVPVVTREQADAEDRTKKLSTTAPTLKAPKAGPTKTPASGAEAAASASAQAQRYAEELMQIPELAEFGSVLKSSSVVELTEAGTEYVVALVKHVFKEHIVLQYEIKNTLPDTILENVSVVATPADEEELEEVFIVQAEKLATDVPGKVYVAFRKVSGEGSLPATTFSNTLKFTSKEIDPSTNKPEETGYDDEYEISEFDLTGSDYIVPTFASNFNHLWEQVGASGHEAEETLQLGSMKSIADATEQLAKTLCLQPLDGTDVPINQTTHTLKLLGKTVTGSRVVATIRMAYSSKTGVTTKITVRSEEEHVAPLVIASLA</sequence>
<dbReference type="InterPro" id="IPR011989">
    <property type="entry name" value="ARM-like"/>
</dbReference>
<dbReference type="InterPro" id="IPR009028">
    <property type="entry name" value="Coatomer/calthrin_app_sub_C"/>
</dbReference>
<evidence type="ECO:0000259" key="16">
    <source>
        <dbReference type="Pfam" id="PF08752"/>
    </source>
</evidence>
<dbReference type="GO" id="GO:0006888">
    <property type="term" value="P:endoplasmic reticulum to Golgi vesicle-mediated transport"/>
    <property type="evidence" value="ECO:0007669"/>
    <property type="project" value="EnsemblFungi"/>
</dbReference>
<dbReference type="FunFam" id="2.60.40.1480:FF:000001">
    <property type="entry name" value="Coatomer subunit gamma"/>
    <property type="match status" value="1"/>
</dbReference>
<dbReference type="EMBL" id="LGSR01000006">
    <property type="protein sequence ID" value="KOS21983.1"/>
    <property type="molecule type" value="Genomic_DNA"/>
</dbReference>
<evidence type="ECO:0000256" key="5">
    <source>
        <dbReference type="ARBA" id="ARBA00022553"/>
    </source>
</evidence>
<feature type="domain" description="Coatomer subunit gamma C-terminal" evidence="17">
    <location>
        <begin position="802"/>
        <end position="915"/>
    </location>
</feature>
<evidence type="ECO:0000256" key="11">
    <source>
        <dbReference type="ARBA" id="ARBA00023329"/>
    </source>
</evidence>
<dbReference type="GO" id="GO:0000139">
    <property type="term" value="C:Golgi membrane"/>
    <property type="evidence" value="ECO:0007669"/>
    <property type="project" value="UniProtKB-SubCell"/>
</dbReference>
<dbReference type="SUPFAM" id="SSF48371">
    <property type="entry name" value="ARM repeat"/>
    <property type="match status" value="1"/>
</dbReference>
<dbReference type="InterPro" id="IPR002553">
    <property type="entry name" value="Clathrin/coatomer_adapt-like_N"/>
</dbReference>
<dbReference type="InterPro" id="IPR016024">
    <property type="entry name" value="ARM-type_fold"/>
</dbReference>
<keyword evidence="7 13" id="KW-0931">ER-Golgi transport</keyword>
<dbReference type="PIRSF" id="PIRSF037093">
    <property type="entry name" value="Coatomer_gamma_subunit"/>
    <property type="match status" value="1"/>
</dbReference>
<dbReference type="GO" id="GO:0006891">
    <property type="term" value="P:intra-Golgi vesicle-mediated transport"/>
    <property type="evidence" value="ECO:0007669"/>
    <property type="project" value="TreeGrafter"/>
</dbReference>
<dbReference type="FunFam" id="1.25.10.10:FF:000071">
    <property type="entry name" value="Coatomer subunit gamma"/>
    <property type="match status" value="1"/>
</dbReference>
<evidence type="ECO:0000256" key="10">
    <source>
        <dbReference type="ARBA" id="ARBA00023136"/>
    </source>
</evidence>
<evidence type="ECO:0000313" key="19">
    <source>
        <dbReference type="Proteomes" id="UP000053831"/>
    </source>
</evidence>
<proteinExistence type="inferred from homology"/>
<dbReference type="OrthoDB" id="1074925at2759"/>
<comment type="caution">
    <text evidence="18">The sequence shown here is derived from an EMBL/GenBank/DDBJ whole genome shotgun (WGS) entry which is preliminary data.</text>
</comment>
<dbReference type="PANTHER" id="PTHR10261:SF0">
    <property type="entry name" value="COATOMER SUBUNIT GAMMA-2"/>
    <property type="match status" value="1"/>
</dbReference>
<dbReference type="GO" id="GO:0005198">
    <property type="term" value="F:structural molecule activity"/>
    <property type="evidence" value="ECO:0007669"/>
    <property type="project" value="InterPro"/>
</dbReference>
<evidence type="ECO:0000256" key="9">
    <source>
        <dbReference type="ARBA" id="ARBA00023034"/>
    </source>
</evidence>
<dbReference type="Gene3D" id="1.25.10.10">
    <property type="entry name" value="Leucine-rich Repeat Variant"/>
    <property type="match status" value="2"/>
</dbReference>
<dbReference type="InterPro" id="IPR032154">
    <property type="entry name" value="Coatomer_g_Cpla"/>
</dbReference>
<dbReference type="InterPro" id="IPR012295">
    <property type="entry name" value="TBP_dom_sf"/>
</dbReference>
<feature type="domain" description="Clathrin/coatomer adaptor adaptin-like N-terminal" evidence="15">
    <location>
        <begin position="21"/>
        <end position="554"/>
    </location>
</feature>
<dbReference type="Pfam" id="PF01602">
    <property type="entry name" value="Adaptin_N"/>
    <property type="match status" value="1"/>
</dbReference>
<name>A0A0M9VWE0_ESCWE</name>
<keyword evidence="9 13" id="KW-0333">Golgi apparatus</keyword>
<feature type="domain" description="Coatomer gamma subunit appendage Ig-like subdomain" evidence="16">
    <location>
        <begin position="651"/>
        <end position="800"/>
    </location>
</feature>
<dbReference type="Gene3D" id="2.60.40.1480">
    <property type="entry name" value="Coatomer, gamma subunit, appendage domain"/>
    <property type="match status" value="1"/>
</dbReference>
<evidence type="ECO:0000256" key="6">
    <source>
        <dbReference type="ARBA" id="ARBA00022737"/>
    </source>
</evidence>
<evidence type="ECO:0000313" key="18">
    <source>
        <dbReference type="EMBL" id="KOS21983.1"/>
    </source>
</evidence>
<evidence type="ECO:0000256" key="2">
    <source>
        <dbReference type="ARBA" id="ARBA00010720"/>
    </source>
</evidence>
<comment type="subunit">
    <text evidence="13">Oligomeric complex.</text>
</comment>
<dbReference type="GO" id="GO:0006890">
    <property type="term" value="P:retrograde vesicle-mediated transport, Golgi to endoplasmic reticulum"/>
    <property type="evidence" value="ECO:0007669"/>
    <property type="project" value="EnsemblFungi"/>
</dbReference>
<dbReference type="GO" id="GO:0005793">
    <property type="term" value="C:endoplasmic reticulum-Golgi intermediate compartment"/>
    <property type="evidence" value="ECO:0007669"/>
    <property type="project" value="TreeGrafter"/>
</dbReference>
<evidence type="ECO:0000256" key="12">
    <source>
        <dbReference type="ARBA" id="ARBA00025536"/>
    </source>
</evidence>
<keyword evidence="3 13" id="KW-0813">Transport</keyword>
<dbReference type="Pfam" id="PF16381">
    <property type="entry name" value="Coatomer_g_Cpla"/>
    <property type="match status" value="1"/>
</dbReference>
<dbReference type="SUPFAM" id="SSF55711">
    <property type="entry name" value="Subdomain of clathrin and coatomer appendage domain"/>
    <property type="match status" value="1"/>
</dbReference>
<evidence type="ECO:0000256" key="4">
    <source>
        <dbReference type="ARBA" id="ARBA00022490"/>
    </source>
</evidence>
<evidence type="ECO:0000256" key="7">
    <source>
        <dbReference type="ARBA" id="ARBA00022892"/>
    </source>
</evidence>
<comment type="subcellular location">
    <subcellularLocation>
        <location evidence="13">Cytoplasm</location>
    </subcellularLocation>
    <subcellularLocation>
        <location evidence="1 13">Golgi apparatus membrane</location>
        <topology evidence="1 13">Peripheral membrane protein</topology>
        <orientation evidence="1 13">Cytoplasmic side</orientation>
    </subcellularLocation>
    <subcellularLocation>
        <location evidence="13">Cytoplasmic vesicle</location>
        <location evidence="13">COPI-coated vesicle membrane</location>
        <topology evidence="13">Peripheral membrane protein</topology>
        <orientation evidence="13">Cytoplasmic side</orientation>
    </subcellularLocation>
</comment>
<protein>
    <recommendedName>
        <fullName evidence="13">Coatomer subunit gamma</fullName>
    </recommendedName>
</protein>
<dbReference type="PANTHER" id="PTHR10261">
    <property type="entry name" value="COATOMER SUBUNIT GAMMA"/>
    <property type="match status" value="1"/>
</dbReference>
<dbReference type="Gene3D" id="3.30.310.10">
    <property type="entry name" value="TATA-Binding Protein"/>
    <property type="match status" value="1"/>
</dbReference>
<dbReference type="GO" id="GO:0006886">
    <property type="term" value="P:intracellular protein transport"/>
    <property type="evidence" value="ECO:0007669"/>
    <property type="project" value="InterPro"/>
</dbReference>
<dbReference type="FunFam" id="1.25.10.10:FF:000046">
    <property type="entry name" value="Coatomer subunit gamma"/>
    <property type="match status" value="1"/>
</dbReference>
<dbReference type="AlphaFoldDB" id="A0A0M9VWE0"/>
<evidence type="ECO:0000259" key="15">
    <source>
        <dbReference type="Pfam" id="PF01602"/>
    </source>
</evidence>
<keyword evidence="4 13" id="KW-0963">Cytoplasm</keyword>
<comment type="similarity">
    <text evidence="2 13">Belongs to the COPG family.</text>
</comment>
<dbReference type="GO" id="GO:0005783">
    <property type="term" value="C:endoplasmic reticulum"/>
    <property type="evidence" value="ECO:0007669"/>
    <property type="project" value="TreeGrafter"/>
</dbReference>
<evidence type="ECO:0000259" key="17">
    <source>
        <dbReference type="Pfam" id="PF16381"/>
    </source>
</evidence>
<evidence type="ECO:0000256" key="13">
    <source>
        <dbReference type="PIRNR" id="PIRNR037093"/>
    </source>
</evidence>
<feature type="region of interest" description="Disordered" evidence="14">
    <location>
        <begin position="609"/>
        <end position="643"/>
    </location>
</feature>
<evidence type="ECO:0000256" key="3">
    <source>
        <dbReference type="ARBA" id="ARBA00022448"/>
    </source>
</evidence>
<dbReference type="FunFam" id="3.30.310.10:FF:000008">
    <property type="entry name" value="Coatomer subunit gamma"/>
    <property type="match status" value="1"/>
</dbReference>
<keyword evidence="8 13" id="KW-0653">Protein transport</keyword>
<dbReference type="InterPro" id="IPR013041">
    <property type="entry name" value="Clathrin_app_Ig-like_sf"/>
</dbReference>
<keyword evidence="19" id="KW-1185">Reference proteome</keyword>
<organism evidence="18 19">
    <name type="scientific">Escovopsis weberi</name>
    <dbReference type="NCBI Taxonomy" id="150374"/>
    <lineage>
        <taxon>Eukaryota</taxon>
        <taxon>Fungi</taxon>
        <taxon>Dikarya</taxon>
        <taxon>Ascomycota</taxon>
        <taxon>Pezizomycotina</taxon>
        <taxon>Sordariomycetes</taxon>
        <taxon>Hypocreomycetidae</taxon>
        <taxon>Hypocreales</taxon>
        <taxon>Hypocreaceae</taxon>
        <taxon>Escovopsis</taxon>
    </lineage>
</organism>
<evidence type="ECO:0000256" key="1">
    <source>
        <dbReference type="ARBA" id="ARBA00004255"/>
    </source>
</evidence>
<gene>
    <name evidence="18" type="ORF">ESCO_001841</name>
</gene>
<dbReference type="InterPro" id="IPR013040">
    <property type="entry name" value="Coatomer_gsu_app_Ig-like_dom"/>
</dbReference>
<keyword evidence="6" id="KW-0677">Repeat</keyword>